<organism evidence="1 2">
    <name type="scientific">Fusarium torulosum</name>
    <dbReference type="NCBI Taxonomy" id="33205"/>
    <lineage>
        <taxon>Eukaryota</taxon>
        <taxon>Fungi</taxon>
        <taxon>Dikarya</taxon>
        <taxon>Ascomycota</taxon>
        <taxon>Pezizomycotina</taxon>
        <taxon>Sordariomycetes</taxon>
        <taxon>Hypocreomycetidae</taxon>
        <taxon>Hypocreales</taxon>
        <taxon>Nectriaceae</taxon>
        <taxon>Fusarium</taxon>
    </lineage>
</organism>
<name>A0AAE8MG97_9HYPO</name>
<comment type="caution">
    <text evidence="1">The sequence shown here is derived from an EMBL/GenBank/DDBJ whole genome shotgun (WGS) entry which is preliminary data.</text>
</comment>
<proteinExistence type="predicted"/>
<dbReference type="PANTHER" id="PTHR47431:SF5">
    <property type="entry name" value="ZN(II)2CYS6 TRANSCRIPTION FACTOR (EUROFUNG)"/>
    <property type="match status" value="1"/>
</dbReference>
<dbReference type="AlphaFoldDB" id="A0AAE8MG97"/>
<evidence type="ECO:0008006" key="3">
    <source>
        <dbReference type="Google" id="ProtNLM"/>
    </source>
</evidence>
<protein>
    <recommendedName>
        <fullName evidence="3">Transcription factor domain-containing protein</fullName>
    </recommendedName>
</protein>
<dbReference type="PANTHER" id="PTHR47431">
    <property type="entry name" value="ZN(II)2CYS6 TRANSCRIPTION FACTOR (EUROFUNG)-RELATED"/>
    <property type="match status" value="1"/>
</dbReference>
<dbReference type="Proteomes" id="UP001187734">
    <property type="component" value="Unassembled WGS sequence"/>
</dbReference>
<evidence type="ECO:0000313" key="1">
    <source>
        <dbReference type="EMBL" id="SPJ83925.1"/>
    </source>
</evidence>
<sequence>MTFTHRNDDSINTSGVGPISAPLIQLEPSPAEGVRGGFLPSLYSDNLEEFCFDDIFGGPSDEALESFFTDIFSIPSFPRAKTADGPVLEPTQYEGPVVRGYRSDDDVIRAYYELIHPAFPILPPPLEDLPEDTDHISEPWAPNCQSFSDYEPTSPLILALLSVLTLLPHANNEHALEKDSRECRATFAQSLAQCALKSIEIGATPNQPTCCSLSPSAFHSNVPAELEAPLAYCVLSLYQYLHRGEMTEMVHFANEAYDACVRLSLHQFAEENTVFTEAVRRTWWMTSLDWIQYILAEETLVAATLLLVALVTGSGSEAATPAFRRSLSFMNTVIDNQLSCLSVYSDLESSANISPEHRLMQSLRAMTLIRLMSARIKTHRYCAMMNHPSILKRFEAVPSWRAPHELRQSVSTGLNVEDGNQVAQLFPFTSQDSLKICVDSALGIVDSLASLRKDLHIAPFACSALLAGYTLMMISFFQNYSPEEGLCAMSVAELQVRCKYGVNASIDTLEHFTVGFDFIKLLKGMLFLGSFVVAGSG</sequence>
<reference evidence="1" key="1">
    <citation type="submission" date="2018-03" db="EMBL/GenBank/DDBJ databases">
        <authorList>
            <person name="Guldener U."/>
        </authorList>
    </citation>
    <scope>NUCLEOTIDE SEQUENCE</scope>
</reference>
<evidence type="ECO:0000313" key="2">
    <source>
        <dbReference type="Proteomes" id="UP001187734"/>
    </source>
</evidence>
<accession>A0AAE8MG97</accession>
<gene>
    <name evidence="1" type="ORF">FTOL_10441</name>
</gene>
<dbReference type="EMBL" id="ONZP01000406">
    <property type="protein sequence ID" value="SPJ83925.1"/>
    <property type="molecule type" value="Genomic_DNA"/>
</dbReference>
<keyword evidence="2" id="KW-1185">Reference proteome</keyword>